<dbReference type="InParanoid" id="F0VL84"/>
<evidence type="ECO:0000313" key="6">
    <source>
        <dbReference type="Proteomes" id="UP000007494"/>
    </source>
</evidence>
<dbReference type="RefSeq" id="XP_003884864.1">
    <property type="nucleotide sequence ID" value="XM_003884815.1"/>
</dbReference>
<accession>F0VL84</accession>
<keyword evidence="6" id="KW-1185">Reference proteome</keyword>
<reference evidence="6" key="1">
    <citation type="journal article" date="2012" name="PLoS Pathog.">
        <title>Comparative genomics of the apicomplexan parasites Toxoplasma gondii and Neospora caninum: Coccidia differing in host range and transmission strategy.</title>
        <authorList>
            <person name="Reid A.J."/>
            <person name="Vermont S.J."/>
            <person name="Cotton J.A."/>
            <person name="Harris D."/>
            <person name="Hill-Cawthorne G.A."/>
            <person name="Konen-Waisman S."/>
            <person name="Latham S.M."/>
            <person name="Mourier T."/>
            <person name="Norton R."/>
            <person name="Quail M.A."/>
            <person name="Sanders M."/>
            <person name="Shanmugam D."/>
            <person name="Sohal A."/>
            <person name="Wasmuth J.D."/>
            <person name="Brunk B."/>
            <person name="Grigg M.E."/>
            <person name="Howard J.C."/>
            <person name="Parkinson J."/>
            <person name="Roos D.S."/>
            <person name="Trees A.J."/>
            <person name="Berriman M."/>
            <person name="Pain A."/>
            <person name="Wastling J.M."/>
        </authorList>
    </citation>
    <scope>NUCLEOTIDE SEQUENCE [LARGE SCALE GENOMIC DNA]</scope>
    <source>
        <strain evidence="6">Liverpool</strain>
    </source>
</reference>
<dbReference type="GO" id="GO:0052717">
    <property type="term" value="F:tRNA-specific adenosine-34 deaminase activity"/>
    <property type="evidence" value="ECO:0007669"/>
    <property type="project" value="TreeGrafter"/>
</dbReference>
<dbReference type="PANTHER" id="PTHR11079">
    <property type="entry name" value="CYTOSINE DEAMINASE FAMILY MEMBER"/>
    <property type="match status" value="1"/>
</dbReference>
<dbReference type="EMBL" id="FR823391">
    <property type="protein sequence ID" value="CBZ54836.1"/>
    <property type="molecule type" value="Genomic_DNA"/>
</dbReference>
<protein>
    <submittedName>
        <fullName evidence="5">Putative cytidine and deoxycytidylate deaminase zinc-binding region domain-containing protein</fullName>
    </submittedName>
</protein>
<dbReference type="GeneID" id="13446540"/>
<feature type="compositionally biased region" description="Basic and acidic residues" evidence="3">
    <location>
        <begin position="418"/>
        <end position="432"/>
    </location>
</feature>
<dbReference type="SUPFAM" id="SSF53927">
    <property type="entry name" value="Cytidine deaminase-like"/>
    <property type="match status" value="1"/>
</dbReference>
<feature type="compositionally biased region" description="Low complexity" evidence="3">
    <location>
        <begin position="248"/>
        <end position="262"/>
    </location>
</feature>
<name>F0VL84_NEOCL</name>
<evidence type="ECO:0000256" key="3">
    <source>
        <dbReference type="SAM" id="MobiDB-lite"/>
    </source>
</evidence>
<feature type="domain" description="CMP/dCMP-type deaminase" evidence="4">
    <location>
        <begin position="552"/>
        <end position="678"/>
    </location>
</feature>
<feature type="region of interest" description="Disordered" evidence="3">
    <location>
        <begin position="579"/>
        <end position="605"/>
    </location>
</feature>
<dbReference type="PANTHER" id="PTHR11079:SF156">
    <property type="entry name" value="INACTIVE TRNA-SPECIFIC ADENOSINE DEAMINASE-LIKE PROTEIN 3-RELATED"/>
    <property type="match status" value="1"/>
</dbReference>
<dbReference type="GO" id="GO:0005737">
    <property type="term" value="C:cytoplasm"/>
    <property type="evidence" value="ECO:0007669"/>
    <property type="project" value="TreeGrafter"/>
</dbReference>
<feature type="region of interest" description="Disordered" evidence="3">
    <location>
        <begin position="302"/>
        <end position="336"/>
    </location>
</feature>
<dbReference type="GO" id="GO:0005634">
    <property type="term" value="C:nucleus"/>
    <property type="evidence" value="ECO:0007669"/>
    <property type="project" value="TreeGrafter"/>
</dbReference>
<dbReference type="PROSITE" id="PS51747">
    <property type="entry name" value="CYT_DCMP_DEAMINASES_2"/>
    <property type="match status" value="1"/>
</dbReference>
<dbReference type="AlphaFoldDB" id="F0VL84"/>
<feature type="compositionally biased region" description="Polar residues" evidence="3">
    <location>
        <begin position="236"/>
        <end position="247"/>
    </location>
</feature>
<dbReference type="eggNOG" id="KOG2771">
    <property type="taxonomic scope" value="Eukaryota"/>
</dbReference>
<proteinExistence type="inferred from homology"/>
<dbReference type="InterPro" id="IPR016193">
    <property type="entry name" value="Cytidine_deaminase-like"/>
</dbReference>
<feature type="compositionally biased region" description="Basic and acidic residues" evidence="3">
    <location>
        <begin position="579"/>
        <end position="596"/>
    </location>
</feature>
<dbReference type="OMA" id="NGCEANF"/>
<gene>
    <name evidence="5" type="ORF">NCLIV_052620</name>
</gene>
<dbReference type="VEuPathDB" id="ToxoDB:NCLIV_052620"/>
<evidence type="ECO:0000256" key="2">
    <source>
        <dbReference type="ARBA" id="ARBA00038160"/>
    </source>
</evidence>
<organism evidence="5 6">
    <name type="scientific">Neospora caninum (strain Liverpool)</name>
    <dbReference type="NCBI Taxonomy" id="572307"/>
    <lineage>
        <taxon>Eukaryota</taxon>
        <taxon>Sar</taxon>
        <taxon>Alveolata</taxon>
        <taxon>Apicomplexa</taxon>
        <taxon>Conoidasida</taxon>
        <taxon>Coccidia</taxon>
        <taxon>Eucoccidiorida</taxon>
        <taxon>Eimeriorina</taxon>
        <taxon>Sarcocystidae</taxon>
        <taxon>Neospora</taxon>
    </lineage>
</organism>
<feature type="region of interest" description="Disordered" evidence="3">
    <location>
        <begin position="394"/>
        <end position="450"/>
    </location>
</feature>
<evidence type="ECO:0000313" key="5">
    <source>
        <dbReference type="EMBL" id="CBZ54836.1"/>
    </source>
</evidence>
<dbReference type="GO" id="GO:0008033">
    <property type="term" value="P:tRNA processing"/>
    <property type="evidence" value="ECO:0007669"/>
    <property type="project" value="UniProtKB-KW"/>
</dbReference>
<evidence type="ECO:0000259" key="4">
    <source>
        <dbReference type="PROSITE" id="PS51747"/>
    </source>
</evidence>
<dbReference type="Gene3D" id="3.40.140.10">
    <property type="entry name" value="Cytidine Deaminase, domain 2"/>
    <property type="match status" value="1"/>
</dbReference>
<dbReference type="OrthoDB" id="333394at2759"/>
<feature type="region of interest" description="Disordered" evidence="3">
    <location>
        <begin position="1"/>
        <end position="37"/>
    </location>
</feature>
<keyword evidence="1" id="KW-0819">tRNA processing</keyword>
<sequence>MARSAEDTPVSSCHPTVSESSVSRSRRLSESALSSSPACPCLSRALVRSFDALQAQPGPSRPHLEEVVDEIFQLHAPPLISLHALAAPPRLCSTLLQLLQKHHPLQFAETTPQGGQREGSEETQAGDVSAASETETEERDAATEAGLKGGDETEDVCVFVPWWKRKGRRIALHFLKRCKKTEKNGPVLLLLGTAPENLHVEVLECLRTCSPPALPPACAVPVSACHCSSPLQNATSSPPQGLSANAGSSSFSSCSPPQEAEAPAPASAASFFVHVAVPSVPPVTTEQQRLWGEVWPCYLNKTKPSGPKGDAGGGKGEGEGTVEAGEGEGEKEVSASASIRQELLTPLELSEEEKATHLFFLNAAVESECNSEEKPLNWKGKPCRQEGRSTCIITYTPEADETPTRKSPLPPSRKRQRARTESETDTDTDRDACCAPGHATVERNGGENTGTLTVSSAKAWGRSCRASVSAVATPCRVPTSGHRSVTNGCEAHFGTGRLGLSSDRDSCQVERAVADAFKTCMRSRVGESDQNVPEWKTCKAPNVVAACVDDSGPRAPLLHATMRAIGCVGEKLRRIFEEPDTEAASHRESEIVREPEGGSGAPEGTETTRWIKEVSDGNYYCQGCVVYCSHEPCVLCAMALIHSRIKLLVFAHDNKVHGGITRGRLHLDRRLNHGYRVLCLRANDGASCDQKEN</sequence>
<dbReference type="Pfam" id="PF00383">
    <property type="entry name" value="dCMP_cyt_deam_1"/>
    <property type="match status" value="1"/>
</dbReference>
<feature type="region of interest" description="Disordered" evidence="3">
    <location>
        <begin position="236"/>
        <end position="262"/>
    </location>
</feature>
<comment type="similarity">
    <text evidence="2">Belongs to the cytidine and deoxycytidylate deaminase family. ADAT3 subfamily.</text>
</comment>
<dbReference type="InterPro" id="IPR002125">
    <property type="entry name" value="CMP_dCMP_dom"/>
</dbReference>
<evidence type="ECO:0000256" key="1">
    <source>
        <dbReference type="ARBA" id="ARBA00022694"/>
    </source>
</evidence>
<dbReference type="Proteomes" id="UP000007494">
    <property type="component" value="Chromosome X"/>
</dbReference>
<feature type="region of interest" description="Disordered" evidence="3">
    <location>
        <begin position="109"/>
        <end position="147"/>
    </location>
</feature>